<proteinExistence type="predicted"/>
<reference evidence="1" key="1">
    <citation type="submission" date="2014-11" db="EMBL/GenBank/DDBJ databases">
        <authorList>
            <person name="Amaro Gonzalez C."/>
        </authorList>
    </citation>
    <scope>NUCLEOTIDE SEQUENCE</scope>
</reference>
<sequence>MIAFVTLNGFRSLDKM</sequence>
<organism evidence="1">
    <name type="scientific">Anguilla anguilla</name>
    <name type="common">European freshwater eel</name>
    <name type="synonym">Muraena anguilla</name>
    <dbReference type="NCBI Taxonomy" id="7936"/>
    <lineage>
        <taxon>Eukaryota</taxon>
        <taxon>Metazoa</taxon>
        <taxon>Chordata</taxon>
        <taxon>Craniata</taxon>
        <taxon>Vertebrata</taxon>
        <taxon>Euteleostomi</taxon>
        <taxon>Actinopterygii</taxon>
        <taxon>Neopterygii</taxon>
        <taxon>Teleostei</taxon>
        <taxon>Anguilliformes</taxon>
        <taxon>Anguillidae</taxon>
        <taxon>Anguilla</taxon>
    </lineage>
</organism>
<name>A0A0E9XC05_ANGAN</name>
<dbReference type="AlphaFoldDB" id="A0A0E9XC05"/>
<evidence type="ECO:0000313" key="1">
    <source>
        <dbReference type="EMBL" id="JAH99355.1"/>
    </source>
</evidence>
<accession>A0A0E9XC05</accession>
<reference evidence="1" key="2">
    <citation type="journal article" date="2015" name="Fish Shellfish Immunol.">
        <title>Early steps in the European eel (Anguilla anguilla)-Vibrio vulnificus interaction in the gills: Role of the RtxA13 toxin.</title>
        <authorList>
            <person name="Callol A."/>
            <person name="Pajuelo D."/>
            <person name="Ebbesson L."/>
            <person name="Teles M."/>
            <person name="MacKenzie S."/>
            <person name="Amaro C."/>
        </authorList>
    </citation>
    <scope>NUCLEOTIDE SEQUENCE</scope>
</reference>
<protein>
    <submittedName>
        <fullName evidence="1">Uncharacterized protein</fullName>
    </submittedName>
</protein>
<dbReference type="EMBL" id="GBXM01009222">
    <property type="protein sequence ID" value="JAH99355.1"/>
    <property type="molecule type" value="Transcribed_RNA"/>
</dbReference>